<accession>A0A1H6L740</accession>
<organism evidence="2 3">
    <name type="scientific">Rheinheimera pacifica</name>
    <dbReference type="NCBI Taxonomy" id="173990"/>
    <lineage>
        <taxon>Bacteria</taxon>
        <taxon>Pseudomonadati</taxon>
        <taxon>Pseudomonadota</taxon>
        <taxon>Gammaproteobacteria</taxon>
        <taxon>Chromatiales</taxon>
        <taxon>Chromatiaceae</taxon>
        <taxon>Rheinheimera</taxon>
    </lineage>
</organism>
<dbReference type="Proteomes" id="UP000199371">
    <property type="component" value="Unassembled WGS sequence"/>
</dbReference>
<gene>
    <name evidence="2" type="ORF">SAMN05660691_01606</name>
</gene>
<dbReference type="EMBL" id="FNXF01000004">
    <property type="protein sequence ID" value="SEH81045.1"/>
    <property type="molecule type" value="Genomic_DNA"/>
</dbReference>
<evidence type="ECO:0008006" key="4">
    <source>
        <dbReference type="Google" id="ProtNLM"/>
    </source>
</evidence>
<evidence type="ECO:0000313" key="2">
    <source>
        <dbReference type="EMBL" id="SEH81045.1"/>
    </source>
</evidence>
<keyword evidence="1" id="KW-0732">Signal</keyword>
<sequence>MRLVSSFQRWSFFVFTLFCCTAMASQREFPVPEFFNLHIVADQMQFNGVAMSVSGFTTAKSAKDIETFYRQQWQDEIRVVEVEGLHVISHLHKGLLYTVQYSINQQPSSIIEGFISLSNLPTVSKVNKITLGSGFAMPGGTEVLNDMTSDDGGRKTRMLWLHNKLSVSANVAFYQRRLESDGWISTFVQDANRQAGGLIVKKGNTEMNITVTRVNGVTQLLVIQTGV</sequence>
<proteinExistence type="predicted"/>
<dbReference type="AlphaFoldDB" id="A0A1H6L740"/>
<feature type="signal peptide" evidence="1">
    <location>
        <begin position="1"/>
        <end position="24"/>
    </location>
</feature>
<dbReference type="RefSeq" id="WP_143039933.1">
    <property type="nucleotide sequence ID" value="NZ_FNXF01000004.1"/>
</dbReference>
<protein>
    <recommendedName>
        <fullName evidence="4">FTP domain-containing protein</fullName>
    </recommendedName>
</protein>
<keyword evidence="3" id="KW-1185">Reference proteome</keyword>
<evidence type="ECO:0000256" key="1">
    <source>
        <dbReference type="SAM" id="SignalP"/>
    </source>
</evidence>
<feature type="chain" id="PRO_5011564855" description="FTP domain-containing protein" evidence="1">
    <location>
        <begin position="25"/>
        <end position="227"/>
    </location>
</feature>
<dbReference type="STRING" id="173990.SAMN05660691_01606"/>
<dbReference type="OrthoDB" id="6258586at2"/>
<name>A0A1H6L740_9GAMM</name>
<evidence type="ECO:0000313" key="3">
    <source>
        <dbReference type="Proteomes" id="UP000199371"/>
    </source>
</evidence>
<reference evidence="3" key="1">
    <citation type="submission" date="2016-10" db="EMBL/GenBank/DDBJ databases">
        <authorList>
            <person name="Varghese N."/>
            <person name="Submissions S."/>
        </authorList>
    </citation>
    <scope>NUCLEOTIDE SEQUENCE [LARGE SCALE GENOMIC DNA]</scope>
    <source>
        <strain evidence="3">DSM 17616</strain>
    </source>
</reference>